<dbReference type="PANTHER" id="PTHR12801">
    <property type="entry name" value="RNA EXONUCLEASE REXO1 / RECO3 FAMILY MEMBER-RELATED"/>
    <property type="match status" value="1"/>
</dbReference>
<dbReference type="EMBL" id="JAACJM010000129">
    <property type="protein sequence ID" value="KAF5344070.1"/>
    <property type="molecule type" value="Genomic_DNA"/>
</dbReference>
<dbReference type="GO" id="GO:0004527">
    <property type="term" value="F:exonuclease activity"/>
    <property type="evidence" value="ECO:0007669"/>
    <property type="project" value="UniProtKB-KW"/>
</dbReference>
<dbReference type="FunFam" id="3.30.420.10:FF:000031">
    <property type="entry name" value="RNA exonuclease 1"/>
    <property type="match status" value="1"/>
</dbReference>
<evidence type="ECO:0000256" key="3">
    <source>
        <dbReference type="ARBA" id="ARBA00022722"/>
    </source>
</evidence>
<dbReference type="InterPro" id="IPR013520">
    <property type="entry name" value="Ribonucl_H"/>
</dbReference>
<organism evidence="9 10">
    <name type="scientific">Tetrapyrgos nigripes</name>
    <dbReference type="NCBI Taxonomy" id="182062"/>
    <lineage>
        <taxon>Eukaryota</taxon>
        <taxon>Fungi</taxon>
        <taxon>Dikarya</taxon>
        <taxon>Basidiomycota</taxon>
        <taxon>Agaricomycotina</taxon>
        <taxon>Agaricomycetes</taxon>
        <taxon>Agaricomycetidae</taxon>
        <taxon>Agaricales</taxon>
        <taxon>Marasmiineae</taxon>
        <taxon>Marasmiaceae</taxon>
        <taxon>Tetrapyrgos</taxon>
    </lineage>
</organism>
<evidence type="ECO:0000256" key="2">
    <source>
        <dbReference type="ARBA" id="ARBA00006357"/>
    </source>
</evidence>
<evidence type="ECO:0000256" key="1">
    <source>
        <dbReference type="ARBA" id="ARBA00004123"/>
    </source>
</evidence>
<feature type="region of interest" description="Disordered" evidence="7">
    <location>
        <begin position="480"/>
        <end position="554"/>
    </location>
</feature>
<dbReference type="SMART" id="SM00479">
    <property type="entry name" value="EXOIII"/>
    <property type="match status" value="1"/>
</dbReference>
<dbReference type="InterPro" id="IPR047021">
    <property type="entry name" value="REXO1/3/4-like"/>
</dbReference>
<accession>A0A8H5CLT7</accession>
<sequence length="554" mass="60098">MFSTLGLFSKQACPDEACRRTGCLFVHGVQNAEPLVIPEPKVVPAKRPAAVSHPSSSSLPAVSSANEPPRKLQKVIHANPKSTETPRTAVPVLSIKPALSTVSIVVRQAMLRTVYDHYVVLYDQILPSHPHLAHDHALKHEEQAVIQSVAAIKRRPVPTSYSHPSVGTEADLAACAATKKSLSSFRLSSQALDPHVLSIPDLDKWGYITTIPEGQGGSQPSMTGNVVKCERCPEMFMVSAQYDPNACLHHWGRAYTRSIDGERTRVYSCCSKHASEEGCARGPHVFYESNPEILHARHPFSYLASSSAFRSALDMVALDCEMIYTTGGMRVARVSLVDHLGKSVFDEFVRMDDGVEVLDFNTRFSGITASDYASKARLTLASIRQSLDALIDTQTILIGHALENDLKTLRIIHHRCIDTAILFPHPAGAPYRRSLRDLAREHLQTRIQTGDGSTGHSSVEDAVATLDLVKFFIMNKGTISSSVSSSNSTSTPRHSSTPRHQGSPPTSRTPSRLTTNSRSPSSPTASKTVTTSTKASPSSKSSSSGSPSMSVFIN</sequence>
<dbReference type="CDD" id="cd06145">
    <property type="entry name" value="REX1_like"/>
    <property type="match status" value="1"/>
</dbReference>
<dbReference type="PANTHER" id="PTHR12801:SF115">
    <property type="entry name" value="FI18136P1-RELATED"/>
    <property type="match status" value="1"/>
</dbReference>
<gene>
    <name evidence="9" type="ORF">D9758_008862</name>
</gene>
<feature type="region of interest" description="Disordered" evidence="7">
    <location>
        <begin position="46"/>
        <end position="70"/>
    </location>
</feature>
<evidence type="ECO:0000256" key="6">
    <source>
        <dbReference type="ARBA" id="ARBA00023242"/>
    </source>
</evidence>
<keyword evidence="5" id="KW-0269">Exonuclease</keyword>
<protein>
    <recommendedName>
        <fullName evidence="8">Exonuclease domain-containing protein</fullName>
    </recommendedName>
</protein>
<evidence type="ECO:0000313" key="10">
    <source>
        <dbReference type="Proteomes" id="UP000559256"/>
    </source>
</evidence>
<feature type="domain" description="Exonuclease" evidence="8">
    <location>
        <begin position="314"/>
        <end position="478"/>
    </location>
</feature>
<dbReference type="SUPFAM" id="SSF53098">
    <property type="entry name" value="Ribonuclease H-like"/>
    <property type="match status" value="1"/>
</dbReference>
<feature type="compositionally biased region" description="Low complexity" evidence="7">
    <location>
        <begin position="480"/>
        <end position="495"/>
    </location>
</feature>
<evidence type="ECO:0000256" key="7">
    <source>
        <dbReference type="SAM" id="MobiDB-lite"/>
    </source>
</evidence>
<proteinExistence type="inferred from homology"/>
<reference evidence="9 10" key="1">
    <citation type="journal article" date="2020" name="ISME J.">
        <title>Uncovering the hidden diversity of litter-decomposition mechanisms in mushroom-forming fungi.</title>
        <authorList>
            <person name="Floudas D."/>
            <person name="Bentzer J."/>
            <person name="Ahren D."/>
            <person name="Johansson T."/>
            <person name="Persson P."/>
            <person name="Tunlid A."/>
        </authorList>
    </citation>
    <scope>NUCLEOTIDE SEQUENCE [LARGE SCALE GENOMIC DNA]</scope>
    <source>
        <strain evidence="9 10">CBS 291.85</strain>
    </source>
</reference>
<keyword evidence="3" id="KW-0540">Nuclease</keyword>
<dbReference type="AlphaFoldDB" id="A0A8H5CLT7"/>
<feature type="compositionally biased region" description="Low complexity" evidence="7">
    <location>
        <begin position="48"/>
        <end position="65"/>
    </location>
</feature>
<evidence type="ECO:0000256" key="4">
    <source>
        <dbReference type="ARBA" id="ARBA00022801"/>
    </source>
</evidence>
<feature type="compositionally biased region" description="Low complexity" evidence="7">
    <location>
        <begin position="503"/>
        <end position="554"/>
    </location>
</feature>
<dbReference type="Proteomes" id="UP000559256">
    <property type="component" value="Unassembled WGS sequence"/>
</dbReference>
<dbReference type="InterPro" id="IPR034922">
    <property type="entry name" value="REX1-like_exo"/>
</dbReference>
<evidence type="ECO:0000313" key="9">
    <source>
        <dbReference type="EMBL" id="KAF5344070.1"/>
    </source>
</evidence>
<comment type="caution">
    <text evidence="9">The sequence shown here is derived from an EMBL/GenBank/DDBJ whole genome shotgun (WGS) entry which is preliminary data.</text>
</comment>
<keyword evidence="4" id="KW-0378">Hydrolase</keyword>
<name>A0A8H5CLT7_9AGAR</name>
<evidence type="ECO:0000256" key="5">
    <source>
        <dbReference type="ARBA" id="ARBA00022839"/>
    </source>
</evidence>
<dbReference type="OrthoDB" id="8191639at2759"/>
<comment type="similarity">
    <text evidence="2">Belongs to the REXO1/REXO3 family.</text>
</comment>
<keyword evidence="10" id="KW-1185">Reference proteome</keyword>
<keyword evidence="6" id="KW-0539">Nucleus</keyword>
<dbReference type="InterPro" id="IPR036397">
    <property type="entry name" value="RNaseH_sf"/>
</dbReference>
<dbReference type="GO" id="GO:0010629">
    <property type="term" value="P:negative regulation of gene expression"/>
    <property type="evidence" value="ECO:0007669"/>
    <property type="project" value="UniProtKB-ARBA"/>
</dbReference>
<comment type="subcellular location">
    <subcellularLocation>
        <location evidence="1">Nucleus</location>
    </subcellularLocation>
</comment>
<dbReference type="GO" id="GO:0005634">
    <property type="term" value="C:nucleus"/>
    <property type="evidence" value="ECO:0007669"/>
    <property type="project" value="UniProtKB-SubCell"/>
</dbReference>
<dbReference type="GO" id="GO:0003676">
    <property type="term" value="F:nucleic acid binding"/>
    <property type="evidence" value="ECO:0007669"/>
    <property type="project" value="InterPro"/>
</dbReference>
<dbReference type="Pfam" id="PF00929">
    <property type="entry name" value="RNase_T"/>
    <property type="match status" value="1"/>
</dbReference>
<dbReference type="Gene3D" id="3.30.420.10">
    <property type="entry name" value="Ribonuclease H-like superfamily/Ribonuclease H"/>
    <property type="match status" value="1"/>
</dbReference>
<evidence type="ECO:0000259" key="8">
    <source>
        <dbReference type="SMART" id="SM00479"/>
    </source>
</evidence>
<dbReference type="InterPro" id="IPR012337">
    <property type="entry name" value="RNaseH-like_sf"/>
</dbReference>